<name>A0A0F2TES5_STRR3</name>
<dbReference type="PATRIC" id="fig|359131.3.peg.4402"/>
<dbReference type="AlphaFoldDB" id="A0A0F2TES5"/>
<sequence>MIGTGFGIQDQEDFMTAVIVTGPGSGRELGQLPGPWRRRSRRVACGVRRMARRRGRSDAGMTTAEYAVGTLGACALAAGLYKVVTSASVTGALTDLLERALHAT</sequence>
<keyword evidence="2" id="KW-1185">Reference proteome</keyword>
<evidence type="ECO:0000313" key="2">
    <source>
        <dbReference type="Proteomes" id="UP000033699"/>
    </source>
</evidence>
<dbReference type="InterPro" id="IPR025338">
    <property type="entry name" value="DUF4244"/>
</dbReference>
<evidence type="ECO:0008006" key="3">
    <source>
        <dbReference type="Google" id="ProtNLM"/>
    </source>
</evidence>
<accession>A0A0F2TES5</accession>
<dbReference type="EMBL" id="JZKH01000036">
    <property type="protein sequence ID" value="KJS60825.1"/>
    <property type="molecule type" value="Genomic_DNA"/>
</dbReference>
<comment type="caution">
    <text evidence="1">The sequence shown here is derived from an EMBL/GenBank/DDBJ whole genome shotgun (WGS) entry which is preliminary data.</text>
</comment>
<gene>
    <name evidence="1" type="ORF">VM95_18850</name>
</gene>
<reference evidence="1 2" key="1">
    <citation type="submission" date="2015-02" db="EMBL/GenBank/DDBJ databases">
        <authorList>
            <person name="Ju K.-S."/>
            <person name="Doroghazi J.R."/>
            <person name="Metcalf W."/>
        </authorList>
    </citation>
    <scope>NUCLEOTIDE SEQUENCE [LARGE SCALE GENOMIC DNA]</scope>
    <source>
        <strain evidence="1 2">ATCC 31215</strain>
    </source>
</reference>
<dbReference type="Proteomes" id="UP000033699">
    <property type="component" value="Unassembled WGS sequence"/>
</dbReference>
<evidence type="ECO:0000313" key="1">
    <source>
        <dbReference type="EMBL" id="KJS60825.1"/>
    </source>
</evidence>
<organism evidence="1 2">
    <name type="scientific">Streptomyces rubellomurinus (strain ATCC 31215)</name>
    <dbReference type="NCBI Taxonomy" id="359131"/>
    <lineage>
        <taxon>Bacteria</taxon>
        <taxon>Bacillati</taxon>
        <taxon>Actinomycetota</taxon>
        <taxon>Actinomycetes</taxon>
        <taxon>Kitasatosporales</taxon>
        <taxon>Streptomycetaceae</taxon>
        <taxon>Streptomyces</taxon>
    </lineage>
</organism>
<protein>
    <recommendedName>
        <fullName evidence="3">DUF4244 domain-containing protein</fullName>
    </recommendedName>
</protein>
<dbReference type="Pfam" id="PF14029">
    <property type="entry name" value="DUF4244"/>
    <property type="match status" value="1"/>
</dbReference>
<proteinExistence type="predicted"/>